<feature type="transmembrane region" description="Helical" evidence="8">
    <location>
        <begin position="274"/>
        <end position="292"/>
    </location>
</feature>
<evidence type="ECO:0000313" key="10">
    <source>
        <dbReference type="EMBL" id="GAA3957178.1"/>
    </source>
</evidence>
<feature type="transmembrane region" description="Helical" evidence="8">
    <location>
        <begin position="20"/>
        <end position="42"/>
    </location>
</feature>
<keyword evidence="7 8" id="KW-0472">Membrane</keyword>
<protein>
    <submittedName>
        <fullName evidence="10">Cation:proton antiporter</fullName>
    </submittedName>
</protein>
<evidence type="ECO:0000256" key="1">
    <source>
        <dbReference type="ARBA" id="ARBA00004651"/>
    </source>
</evidence>
<feature type="transmembrane region" description="Helical" evidence="8">
    <location>
        <begin position="217"/>
        <end position="236"/>
    </location>
</feature>
<dbReference type="PANTHER" id="PTHR32507">
    <property type="entry name" value="NA(+)/H(+) ANTIPORTER 1"/>
    <property type="match status" value="1"/>
</dbReference>
<keyword evidence="4 8" id="KW-0812">Transmembrane</keyword>
<dbReference type="EMBL" id="BAABAK010000003">
    <property type="protein sequence ID" value="GAA3957178.1"/>
    <property type="molecule type" value="Genomic_DNA"/>
</dbReference>
<feature type="transmembrane region" description="Helical" evidence="8">
    <location>
        <begin position="304"/>
        <end position="323"/>
    </location>
</feature>
<dbReference type="InterPro" id="IPR006153">
    <property type="entry name" value="Cation/H_exchanger_TM"/>
</dbReference>
<gene>
    <name evidence="10" type="ORF">GCM10022246_08770</name>
</gene>
<name>A0ABP7P0I0_9SPHI</name>
<evidence type="ECO:0000313" key="11">
    <source>
        <dbReference type="Proteomes" id="UP001501081"/>
    </source>
</evidence>
<keyword evidence="5 8" id="KW-1133">Transmembrane helix</keyword>
<keyword evidence="11" id="KW-1185">Reference proteome</keyword>
<reference evidence="11" key="1">
    <citation type="journal article" date="2019" name="Int. J. Syst. Evol. Microbiol.">
        <title>The Global Catalogue of Microorganisms (GCM) 10K type strain sequencing project: providing services to taxonomists for standard genome sequencing and annotation.</title>
        <authorList>
            <consortium name="The Broad Institute Genomics Platform"/>
            <consortium name="The Broad Institute Genome Sequencing Center for Infectious Disease"/>
            <person name="Wu L."/>
            <person name="Ma J."/>
        </authorList>
    </citation>
    <scope>NUCLEOTIDE SEQUENCE [LARGE SCALE GENOMIC DNA]</scope>
    <source>
        <strain evidence="11">JCM 17338</strain>
    </source>
</reference>
<keyword evidence="6" id="KW-0406">Ion transport</keyword>
<keyword evidence="2" id="KW-0813">Transport</keyword>
<evidence type="ECO:0000256" key="3">
    <source>
        <dbReference type="ARBA" id="ARBA00022449"/>
    </source>
</evidence>
<evidence type="ECO:0000256" key="6">
    <source>
        <dbReference type="ARBA" id="ARBA00023065"/>
    </source>
</evidence>
<accession>A0ABP7P0I0</accession>
<evidence type="ECO:0000256" key="5">
    <source>
        <dbReference type="ARBA" id="ARBA00022989"/>
    </source>
</evidence>
<comment type="caution">
    <text evidence="10">The sequence shown here is derived from an EMBL/GenBank/DDBJ whole genome shotgun (WGS) entry which is preliminary data.</text>
</comment>
<feature type="transmembrane region" description="Helical" evidence="8">
    <location>
        <begin position="98"/>
        <end position="117"/>
    </location>
</feature>
<evidence type="ECO:0000256" key="4">
    <source>
        <dbReference type="ARBA" id="ARBA00022692"/>
    </source>
</evidence>
<comment type="subcellular location">
    <subcellularLocation>
        <location evidence="1">Cell membrane</location>
        <topology evidence="1">Multi-pass membrane protein</topology>
    </subcellularLocation>
</comment>
<dbReference type="Pfam" id="PF00999">
    <property type="entry name" value="Na_H_Exchanger"/>
    <property type="match status" value="1"/>
</dbReference>
<feature type="transmembrane region" description="Helical" evidence="8">
    <location>
        <begin position="170"/>
        <end position="197"/>
    </location>
</feature>
<feature type="domain" description="Cation/H+ exchanger transmembrane" evidence="9">
    <location>
        <begin position="14"/>
        <end position="329"/>
    </location>
</feature>
<keyword evidence="3" id="KW-0050">Antiport</keyword>
<dbReference type="Proteomes" id="UP001501081">
    <property type="component" value="Unassembled WGS sequence"/>
</dbReference>
<evidence type="ECO:0000256" key="7">
    <source>
        <dbReference type="ARBA" id="ARBA00023136"/>
    </source>
</evidence>
<evidence type="ECO:0000259" key="9">
    <source>
        <dbReference type="Pfam" id="PF00999"/>
    </source>
</evidence>
<organism evidence="10 11">
    <name type="scientific">Pedobacter ginsengiterrae</name>
    <dbReference type="NCBI Taxonomy" id="871696"/>
    <lineage>
        <taxon>Bacteria</taxon>
        <taxon>Pseudomonadati</taxon>
        <taxon>Bacteroidota</taxon>
        <taxon>Sphingobacteriia</taxon>
        <taxon>Sphingobacteriales</taxon>
        <taxon>Sphingobacteriaceae</taxon>
        <taxon>Pedobacter</taxon>
    </lineage>
</organism>
<dbReference type="PANTHER" id="PTHR32507:SF8">
    <property type="entry name" value="CNH1P"/>
    <property type="match status" value="1"/>
</dbReference>
<evidence type="ECO:0000256" key="8">
    <source>
        <dbReference type="SAM" id="Phobius"/>
    </source>
</evidence>
<feature type="transmembrane region" description="Helical" evidence="8">
    <location>
        <begin position="129"/>
        <end position="150"/>
    </location>
</feature>
<proteinExistence type="predicted"/>
<sequence>MGAGIKIDRPFSIKSWGIPLKLVTITMILSIAFSVFIGYYFLSLGLASAILLGACLAPTDPVLAADVQVAPPNETIKSETRFSLTAEAGLNDGMAFPFVWLAITVGLVTTTSAHGLIGQWFTFDVVYRIIIGLISGYLLGRFIGFIIFKLSNKYELLQTRDGLVAISATLIVYSLTEFMSGYGFIAVFICAISLRHYEKGNAYHTELHSFSDQIERMLVSVLLILFGGMLARGILAPLDWKMAGFVLFFMFFIRPVSGLLTLSATKISFHEKLGISFFGIRGVGTVFYLSFAFSEFDFKYQDRIWAIGAFAILLSIIIHGFTATRVMKKLTKT</sequence>
<evidence type="ECO:0000256" key="2">
    <source>
        <dbReference type="ARBA" id="ARBA00022448"/>
    </source>
</evidence>
<feature type="transmembrane region" description="Helical" evidence="8">
    <location>
        <begin position="242"/>
        <end position="262"/>
    </location>
</feature>